<evidence type="ECO:0000313" key="6">
    <source>
        <dbReference type="EMBL" id="SFT02385.1"/>
    </source>
</evidence>
<evidence type="ECO:0000256" key="1">
    <source>
        <dbReference type="ARBA" id="ARBA00023015"/>
    </source>
</evidence>
<evidence type="ECO:0000256" key="3">
    <source>
        <dbReference type="ARBA" id="ARBA00023163"/>
    </source>
</evidence>
<dbReference type="SUPFAM" id="SSF46689">
    <property type="entry name" value="Homeodomain-like"/>
    <property type="match status" value="1"/>
</dbReference>
<dbReference type="InterPro" id="IPR037923">
    <property type="entry name" value="HTH-like"/>
</dbReference>
<dbReference type="AlphaFoldDB" id="A0A1I6ULQ2"/>
<dbReference type="Gene3D" id="2.60.120.10">
    <property type="entry name" value="Jelly Rolls"/>
    <property type="match status" value="1"/>
</dbReference>
<name>A0A1I6ULQ2_9BACI</name>
<evidence type="ECO:0000313" key="8">
    <source>
        <dbReference type="Proteomes" id="UP000321773"/>
    </source>
</evidence>
<sequence>MLQVRLNANELPLVSEAGFLTDESGTFTHLSRTLEHIHVFIFVTSGTIYVTEEGTDYRLNAGDYLFLHANHTHFGKQPFDAGTSWYYLHFYKHSDLKQTALELERASFITPLRYYDKHLTLPKTGQVKHRYILTDLFDQILASKRDGSVKQSIDAYQLLYELYLLNQKSNSNAYPLIDRVYELIEDTRGKATGEIFSSTLHLNYSYISTVFKQTTGQTIQQAKNNYLIEQAIKLFRYEGLNVTEASERLQFANPYYFSRVFKQVTGTSPKQYIKQQLN</sequence>
<dbReference type="Proteomes" id="UP000321773">
    <property type="component" value="Unassembled WGS sequence"/>
</dbReference>
<keyword evidence="8" id="KW-1185">Reference proteome</keyword>
<dbReference type="PROSITE" id="PS01124">
    <property type="entry name" value="HTH_ARAC_FAMILY_2"/>
    <property type="match status" value="1"/>
</dbReference>
<dbReference type="STRING" id="306541.SAMN05421668_1295"/>
<reference evidence="5 8" key="2">
    <citation type="submission" date="2019-07" db="EMBL/GenBank/DDBJ databases">
        <title>Whole genome shotgun sequence of Halolactibacillus miurensis NBRC 100873.</title>
        <authorList>
            <person name="Hosoyama A."/>
            <person name="Uohara A."/>
            <person name="Ohji S."/>
            <person name="Ichikawa N."/>
        </authorList>
    </citation>
    <scope>NUCLEOTIDE SEQUENCE [LARGE SCALE GENOMIC DNA]</scope>
    <source>
        <strain evidence="5 8">NBRC 100873</strain>
    </source>
</reference>
<dbReference type="InterPro" id="IPR003313">
    <property type="entry name" value="AraC-bd"/>
</dbReference>
<reference evidence="6 7" key="1">
    <citation type="submission" date="2016-10" db="EMBL/GenBank/DDBJ databases">
        <authorList>
            <person name="de Groot N.N."/>
        </authorList>
    </citation>
    <scope>NUCLEOTIDE SEQUENCE [LARGE SCALE GENOMIC DNA]</scope>
    <source>
        <strain evidence="6 7">DSM 17074</strain>
    </source>
</reference>
<dbReference type="Pfam" id="PF12833">
    <property type="entry name" value="HTH_18"/>
    <property type="match status" value="1"/>
</dbReference>
<dbReference type="Proteomes" id="UP000199139">
    <property type="component" value="Unassembled WGS sequence"/>
</dbReference>
<dbReference type="EMBL" id="FPAI01000029">
    <property type="protein sequence ID" value="SFT02385.1"/>
    <property type="molecule type" value="Genomic_DNA"/>
</dbReference>
<dbReference type="GO" id="GO:0043565">
    <property type="term" value="F:sequence-specific DNA binding"/>
    <property type="evidence" value="ECO:0007669"/>
    <property type="project" value="InterPro"/>
</dbReference>
<gene>
    <name evidence="5" type="primary">yisR</name>
    <name evidence="5" type="ORF">HMI01_23470</name>
    <name evidence="6" type="ORF">SAMN05421668_1295</name>
</gene>
<dbReference type="EMBL" id="BJWJ01000031">
    <property type="protein sequence ID" value="GEM05359.1"/>
    <property type="molecule type" value="Genomic_DNA"/>
</dbReference>
<protein>
    <submittedName>
        <fullName evidence="6">AraC-type DNA-binding protein</fullName>
    </submittedName>
    <submittedName>
        <fullName evidence="5">HTH-type transcriptional regulator YisR</fullName>
    </submittedName>
</protein>
<dbReference type="InterPro" id="IPR014710">
    <property type="entry name" value="RmlC-like_jellyroll"/>
</dbReference>
<dbReference type="PANTHER" id="PTHR43280:SF2">
    <property type="entry name" value="HTH-TYPE TRANSCRIPTIONAL REGULATOR EXSA"/>
    <property type="match status" value="1"/>
</dbReference>
<accession>A0A1I6ULQ2</accession>
<dbReference type="Gene3D" id="1.10.10.60">
    <property type="entry name" value="Homeodomain-like"/>
    <property type="match status" value="2"/>
</dbReference>
<evidence type="ECO:0000256" key="2">
    <source>
        <dbReference type="ARBA" id="ARBA00023125"/>
    </source>
</evidence>
<dbReference type="InterPro" id="IPR018060">
    <property type="entry name" value="HTH_AraC"/>
</dbReference>
<proteinExistence type="predicted"/>
<dbReference type="SMART" id="SM00342">
    <property type="entry name" value="HTH_ARAC"/>
    <property type="match status" value="1"/>
</dbReference>
<evidence type="ECO:0000313" key="7">
    <source>
        <dbReference type="Proteomes" id="UP000199139"/>
    </source>
</evidence>
<dbReference type="PANTHER" id="PTHR43280">
    <property type="entry name" value="ARAC-FAMILY TRANSCRIPTIONAL REGULATOR"/>
    <property type="match status" value="1"/>
</dbReference>
<dbReference type="Pfam" id="PF02311">
    <property type="entry name" value="AraC_binding"/>
    <property type="match status" value="1"/>
</dbReference>
<keyword evidence="3" id="KW-0804">Transcription</keyword>
<keyword evidence="2 6" id="KW-0238">DNA-binding</keyword>
<dbReference type="SUPFAM" id="SSF51215">
    <property type="entry name" value="Regulatory protein AraC"/>
    <property type="match status" value="1"/>
</dbReference>
<dbReference type="InterPro" id="IPR009057">
    <property type="entry name" value="Homeodomain-like_sf"/>
</dbReference>
<feature type="domain" description="HTH araC/xylS-type" evidence="4">
    <location>
        <begin position="178"/>
        <end position="275"/>
    </location>
</feature>
<dbReference type="GO" id="GO:0003700">
    <property type="term" value="F:DNA-binding transcription factor activity"/>
    <property type="evidence" value="ECO:0007669"/>
    <property type="project" value="InterPro"/>
</dbReference>
<organism evidence="6 7">
    <name type="scientific">Halolactibacillus miurensis</name>
    <dbReference type="NCBI Taxonomy" id="306541"/>
    <lineage>
        <taxon>Bacteria</taxon>
        <taxon>Bacillati</taxon>
        <taxon>Bacillota</taxon>
        <taxon>Bacilli</taxon>
        <taxon>Bacillales</taxon>
        <taxon>Bacillaceae</taxon>
        <taxon>Halolactibacillus</taxon>
    </lineage>
</organism>
<keyword evidence="1" id="KW-0805">Transcription regulation</keyword>
<evidence type="ECO:0000259" key="4">
    <source>
        <dbReference type="PROSITE" id="PS01124"/>
    </source>
</evidence>
<evidence type="ECO:0000313" key="5">
    <source>
        <dbReference type="EMBL" id="GEM05359.1"/>
    </source>
</evidence>